<dbReference type="EMBL" id="JAPNKE010000002">
    <property type="protein sequence ID" value="MCY1010221.1"/>
    <property type="molecule type" value="Genomic_DNA"/>
</dbReference>
<proteinExistence type="predicted"/>
<reference evidence="1" key="1">
    <citation type="submission" date="2022-11" db="EMBL/GenBank/DDBJ databases">
        <title>Minimal conservation of predation-associated metabolite biosynthetic gene clusters underscores biosynthetic potential of Myxococcota including descriptions for ten novel species: Archangium lansinium sp. nov., Myxococcus landrumus sp. nov., Nannocystis bai.</title>
        <authorList>
            <person name="Ahearne A."/>
            <person name="Stevens C."/>
            <person name="Phillips K."/>
        </authorList>
    </citation>
    <scope>NUCLEOTIDE SEQUENCE</scope>
    <source>
        <strain evidence="1">Na p29</strain>
    </source>
</reference>
<accession>A0A9X3F2J7</accession>
<protein>
    <submittedName>
        <fullName evidence="1">Uncharacterized protein</fullName>
    </submittedName>
</protein>
<dbReference type="Proteomes" id="UP001150924">
    <property type="component" value="Unassembled WGS sequence"/>
</dbReference>
<sequence>MDDRALRGRTSFDFGTCLIKHVSRDTLSAQSSAASTCSPGGAAIVAWASWLLAVVPVERDLRRESAQAPTPA</sequence>
<name>A0A9X3F2J7_9BACT</name>
<keyword evidence="2" id="KW-1185">Reference proteome</keyword>
<dbReference type="AlphaFoldDB" id="A0A9X3F2J7"/>
<comment type="caution">
    <text evidence="1">The sequence shown here is derived from an EMBL/GenBank/DDBJ whole genome shotgun (WGS) entry which is preliminary data.</text>
</comment>
<gene>
    <name evidence="1" type="ORF">OV079_32570</name>
</gene>
<organism evidence="1 2">
    <name type="scientific">Nannocystis pusilla</name>
    <dbReference type="NCBI Taxonomy" id="889268"/>
    <lineage>
        <taxon>Bacteria</taxon>
        <taxon>Pseudomonadati</taxon>
        <taxon>Myxococcota</taxon>
        <taxon>Polyangia</taxon>
        <taxon>Nannocystales</taxon>
        <taxon>Nannocystaceae</taxon>
        <taxon>Nannocystis</taxon>
    </lineage>
</organism>
<evidence type="ECO:0000313" key="1">
    <source>
        <dbReference type="EMBL" id="MCY1010221.1"/>
    </source>
</evidence>
<dbReference type="RefSeq" id="WP_267773085.1">
    <property type="nucleotide sequence ID" value="NZ_JAPNKE010000002.1"/>
</dbReference>
<evidence type="ECO:0000313" key="2">
    <source>
        <dbReference type="Proteomes" id="UP001150924"/>
    </source>
</evidence>